<dbReference type="InterPro" id="IPR029033">
    <property type="entry name" value="His_PPase_superfam"/>
</dbReference>
<dbReference type="SUPFAM" id="SSF53254">
    <property type="entry name" value="Phosphoglycerate mutase-like"/>
    <property type="match status" value="1"/>
</dbReference>
<sequence>MRYQFANLLLVALLVYGCGTGKPQLSAEDLTGTTTIILVRHAEKADDGTSNPGLTPLGQARAQRLAAMLAPTGVNAVYSTPYQRTRLTGLPLAELETLQVTEYDPRDQNFPQQLLAEHVGETVLVVGHSNTIPMLVNALTGTTRYEQLDEMEYDKLFVVNVIGGAGRAMVFSY</sequence>
<dbReference type="InterPro" id="IPR013078">
    <property type="entry name" value="His_Pase_superF_clade-1"/>
</dbReference>
<reference evidence="1 2" key="1">
    <citation type="submission" date="2017-10" db="EMBL/GenBank/DDBJ databases">
        <title>The draft genome sequence of Lewinella nigricans NBRC 102662.</title>
        <authorList>
            <person name="Wang K."/>
        </authorList>
    </citation>
    <scope>NUCLEOTIDE SEQUENCE [LARGE SCALE GENOMIC DNA]</scope>
    <source>
        <strain evidence="1 2">NBRC 102662</strain>
    </source>
</reference>
<dbReference type="AlphaFoldDB" id="A0A2D0NHT9"/>
<dbReference type="SMART" id="SM00855">
    <property type="entry name" value="PGAM"/>
    <property type="match status" value="1"/>
</dbReference>
<gene>
    <name evidence="1" type="ORF">CRP01_03390</name>
</gene>
<organism evidence="1 2">
    <name type="scientific">Flavilitoribacter nigricans (strain ATCC 23147 / DSM 23189 / NBRC 102662 / NCIMB 1420 / SS-2)</name>
    <name type="common">Lewinella nigricans</name>
    <dbReference type="NCBI Taxonomy" id="1122177"/>
    <lineage>
        <taxon>Bacteria</taxon>
        <taxon>Pseudomonadati</taxon>
        <taxon>Bacteroidota</taxon>
        <taxon>Saprospiria</taxon>
        <taxon>Saprospirales</taxon>
        <taxon>Lewinellaceae</taxon>
        <taxon>Flavilitoribacter</taxon>
    </lineage>
</organism>
<dbReference type="CDD" id="cd07067">
    <property type="entry name" value="HP_PGM_like"/>
    <property type="match status" value="1"/>
</dbReference>
<protein>
    <submittedName>
        <fullName evidence="1">Phosphoglycerate mutase</fullName>
    </submittedName>
</protein>
<dbReference type="Gene3D" id="3.40.50.1240">
    <property type="entry name" value="Phosphoglycerate mutase-like"/>
    <property type="match status" value="1"/>
</dbReference>
<dbReference type="OrthoDB" id="3296006at2"/>
<proteinExistence type="predicted"/>
<dbReference type="Proteomes" id="UP000223913">
    <property type="component" value="Unassembled WGS sequence"/>
</dbReference>
<comment type="caution">
    <text evidence="1">The sequence shown here is derived from an EMBL/GenBank/DDBJ whole genome shotgun (WGS) entry which is preliminary data.</text>
</comment>
<evidence type="ECO:0000313" key="2">
    <source>
        <dbReference type="Proteomes" id="UP000223913"/>
    </source>
</evidence>
<name>A0A2D0NHT9_FLAN2</name>
<dbReference type="PROSITE" id="PS51257">
    <property type="entry name" value="PROKAR_LIPOPROTEIN"/>
    <property type="match status" value="1"/>
</dbReference>
<keyword evidence="2" id="KW-1185">Reference proteome</keyword>
<evidence type="ECO:0000313" key="1">
    <source>
        <dbReference type="EMBL" id="PHN08072.1"/>
    </source>
</evidence>
<dbReference type="EMBL" id="PDUD01000003">
    <property type="protein sequence ID" value="PHN08072.1"/>
    <property type="molecule type" value="Genomic_DNA"/>
</dbReference>
<dbReference type="Pfam" id="PF00300">
    <property type="entry name" value="His_Phos_1"/>
    <property type="match status" value="1"/>
</dbReference>
<accession>A0A2D0NHT9</accession>
<dbReference type="RefSeq" id="WP_099148591.1">
    <property type="nucleotide sequence ID" value="NZ_PDUD01000003.1"/>
</dbReference>